<evidence type="ECO:0000313" key="7">
    <source>
        <dbReference type="Proteomes" id="UP000264541"/>
    </source>
</evidence>
<dbReference type="SMART" id="SM00354">
    <property type="entry name" value="HTH_LACI"/>
    <property type="match status" value="1"/>
</dbReference>
<dbReference type="Gene3D" id="3.40.50.2300">
    <property type="match status" value="2"/>
</dbReference>
<dbReference type="InterPro" id="IPR000843">
    <property type="entry name" value="HTH_LacI"/>
</dbReference>
<dbReference type="PROSITE" id="PS00356">
    <property type="entry name" value="HTH_LACI_1"/>
    <property type="match status" value="1"/>
</dbReference>
<reference evidence="6 7" key="1">
    <citation type="submission" date="2018-08" db="EMBL/GenBank/DDBJ databases">
        <title>Bacillus chawlae sp. nov., Bacillus glennii sp. nov., and Bacillus saganii sp. nov. Isolated from the Vehicle Assembly Building at Kennedy Space Center where the Viking Spacecraft were Assembled.</title>
        <authorList>
            <person name="Seuylemezian A."/>
            <person name="Vaishampayan P."/>
        </authorList>
    </citation>
    <scope>NUCLEOTIDE SEQUENCE [LARGE SCALE GENOMIC DNA]</scope>
    <source>
        <strain evidence="6 7">V47-23a</strain>
    </source>
</reference>
<evidence type="ECO:0000256" key="4">
    <source>
        <dbReference type="ARBA" id="ARBA00023163"/>
    </source>
</evidence>
<keyword evidence="2" id="KW-0805">Transcription regulation</keyword>
<dbReference type="Pfam" id="PF00356">
    <property type="entry name" value="LacI"/>
    <property type="match status" value="1"/>
</dbReference>
<dbReference type="Pfam" id="PF00532">
    <property type="entry name" value="Peripla_BP_1"/>
    <property type="match status" value="1"/>
</dbReference>
<gene>
    <name evidence="6" type="ORF">D0469_09535</name>
</gene>
<dbReference type="EMBL" id="QVTE01000025">
    <property type="protein sequence ID" value="RFU69452.1"/>
    <property type="molecule type" value="Genomic_DNA"/>
</dbReference>
<evidence type="ECO:0000256" key="2">
    <source>
        <dbReference type="ARBA" id="ARBA00023015"/>
    </source>
</evidence>
<dbReference type="PROSITE" id="PS50932">
    <property type="entry name" value="HTH_LACI_2"/>
    <property type="match status" value="1"/>
</dbReference>
<keyword evidence="1" id="KW-0678">Repressor</keyword>
<accession>A0A372LR16</accession>
<dbReference type="GO" id="GO:0000976">
    <property type="term" value="F:transcription cis-regulatory region binding"/>
    <property type="evidence" value="ECO:0007669"/>
    <property type="project" value="TreeGrafter"/>
</dbReference>
<dbReference type="OrthoDB" id="1639518at2"/>
<dbReference type="SUPFAM" id="SSF47413">
    <property type="entry name" value="lambda repressor-like DNA-binding domains"/>
    <property type="match status" value="1"/>
</dbReference>
<dbReference type="Gene3D" id="1.10.260.40">
    <property type="entry name" value="lambda repressor-like DNA-binding domains"/>
    <property type="match status" value="1"/>
</dbReference>
<evidence type="ECO:0000256" key="1">
    <source>
        <dbReference type="ARBA" id="ARBA00022491"/>
    </source>
</evidence>
<evidence type="ECO:0000313" key="6">
    <source>
        <dbReference type="EMBL" id="RFU69452.1"/>
    </source>
</evidence>
<dbReference type="Proteomes" id="UP000264541">
    <property type="component" value="Unassembled WGS sequence"/>
</dbReference>
<dbReference type="PANTHER" id="PTHR30146:SF148">
    <property type="entry name" value="HTH-TYPE TRANSCRIPTIONAL REPRESSOR PURR-RELATED"/>
    <property type="match status" value="1"/>
</dbReference>
<organism evidence="6 7">
    <name type="scientific">Peribacillus saganii</name>
    <dbReference type="NCBI Taxonomy" id="2303992"/>
    <lineage>
        <taxon>Bacteria</taxon>
        <taxon>Bacillati</taxon>
        <taxon>Bacillota</taxon>
        <taxon>Bacilli</taxon>
        <taxon>Bacillales</taxon>
        <taxon>Bacillaceae</taxon>
        <taxon>Peribacillus</taxon>
    </lineage>
</organism>
<dbReference type="PANTHER" id="PTHR30146">
    <property type="entry name" value="LACI-RELATED TRANSCRIPTIONAL REPRESSOR"/>
    <property type="match status" value="1"/>
</dbReference>
<comment type="caution">
    <text evidence="6">The sequence shown here is derived from an EMBL/GenBank/DDBJ whole genome shotgun (WGS) entry which is preliminary data.</text>
</comment>
<evidence type="ECO:0000259" key="5">
    <source>
        <dbReference type="PROSITE" id="PS50932"/>
    </source>
</evidence>
<dbReference type="CDD" id="cd19977">
    <property type="entry name" value="PBP1_EndR-like"/>
    <property type="match status" value="1"/>
</dbReference>
<evidence type="ECO:0000256" key="3">
    <source>
        <dbReference type="ARBA" id="ARBA00023125"/>
    </source>
</evidence>
<protein>
    <submittedName>
        <fullName evidence="6">LacI family DNA-binding transcriptional regulator</fullName>
    </submittedName>
</protein>
<keyword evidence="7" id="KW-1185">Reference proteome</keyword>
<keyword evidence="3 6" id="KW-0238">DNA-binding</keyword>
<proteinExistence type="predicted"/>
<dbReference type="InterPro" id="IPR028082">
    <property type="entry name" value="Peripla_BP_I"/>
</dbReference>
<keyword evidence="4" id="KW-0804">Transcription</keyword>
<sequence>MKRVTMVDVAKSAGVSKSTVSQYLNKRFDYMGEETKLRIEQAIEKLGYQPNIVARSLKQKRTSTIGVIVANILHSFSTQVIRAIEDTCRDNDFHVIVCNADDDPVTEEKYIQMLLAKQVDGMIIFPTGGNLNLYHSMVQRNYSVVFVDRIIEGVNIDVFLLDNENASYLAVKHLAEHGHSRIGIVTPSLERKITPRIERINGFKLALNKFGLPLETGYIKSMDVDKLHVGLKEMFSLPVPPTALIASNDLSLYEVVKFAKESGIQIPSQLAVVGIDNVPFATVFEPSLSVFAQPAFEMGNKAAELLLKRIEHSDLVIEPQIHRFQPTLLAGKMPKNDNMLFF</sequence>
<name>A0A372LR16_9BACI</name>
<dbReference type="SUPFAM" id="SSF53822">
    <property type="entry name" value="Periplasmic binding protein-like I"/>
    <property type="match status" value="1"/>
</dbReference>
<feature type="domain" description="HTH lacI-type" evidence="5">
    <location>
        <begin position="4"/>
        <end position="59"/>
    </location>
</feature>
<dbReference type="RefSeq" id="WP_117326516.1">
    <property type="nucleotide sequence ID" value="NZ_QVTE01000025.1"/>
</dbReference>
<dbReference type="InterPro" id="IPR010982">
    <property type="entry name" value="Lambda_DNA-bd_dom_sf"/>
</dbReference>
<dbReference type="InterPro" id="IPR001761">
    <property type="entry name" value="Peripla_BP/Lac1_sug-bd_dom"/>
</dbReference>
<dbReference type="CDD" id="cd01392">
    <property type="entry name" value="HTH_LacI"/>
    <property type="match status" value="1"/>
</dbReference>
<dbReference type="AlphaFoldDB" id="A0A372LR16"/>
<dbReference type="GO" id="GO:0003700">
    <property type="term" value="F:DNA-binding transcription factor activity"/>
    <property type="evidence" value="ECO:0007669"/>
    <property type="project" value="TreeGrafter"/>
</dbReference>